<feature type="compositionally biased region" description="Basic residues" evidence="1">
    <location>
        <begin position="263"/>
        <end position="272"/>
    </location>
</feature>
<dbReference type="Proteomes" id="UP001596099">
    <property type="component" value="Unassembled WGS sequence"/>
</dbReference>
<evidence type="ECO:0000313" key="3">
    <source>
        <dbReference type="EMBL" id="MFC5971386.1"/>
    </source>
</evidence>
<proteinExistence type="predicted"/>
<feature type="compositionally biased region" description="Gly residues" evidence="1">
    <location>
        <begin position="315"/>
        <end position="327"/>
    </location>
</feature>
<feature type="compositionally biased region" description="Low complexity" evidence="1">
    <location>
        <begin position="224"/>
        <end position="237"/>
    </location>
</feature>
<keyword evidence="2" id="KW-0472">Membrane</keyword>
<reference evidence="3 4" key="1">
    <citation type="journal article" date="2019" name="Int. J. Syst. Evol. Microbiol.">
        <title>The Global Catalogue of Microorganisms (GCM) 10K type strain sequencing project: providing services to taxonomists for standard genome sequencing and annotation.</title>
        <authorList>
            <consortium name="The Broad Institute Genomics Platform"/>
            <consortium name="The Broad Institute Genome Sequencing Center for Infectious Disease"/>
            <person name="Wu L."/>
            <person name="Ma J."/>
        </authorList>
    </citation>
    <scope>NUCLEOTIDE SEQUENCE [LARGE SCALE GENOMIC DNA]</scope>
    <source>
        <strain evidence="3 4">CGMCC 1.12543</strain>
    </source>
</reference>
<comment type="caution">
    <text evidence="3">The sequence shown here is derived from an EMBL/GenBank/DDBJ whole genome shotgun (WGS) entry which is preliminary data.</text>
</comment>
<keyword evidence="4" id="KW-1185">Reference proteome</keyword>
<evidence type="ECO:0000256" key="2">
    <source>
        <dbReference type="SAM" id="Phobius"/>
    </source>
</evidence>
<gene>
    <name evidence="3" type="ORF">ACFPYI_08605</name>
</gene>
<feature type="transmembrane region" description="Helical" evidence="2">
    <location>
        <begin position="109"/>
        <end position="140"/>
    </location>
</feature>
<protein>
    <recommendedName>
        <fullName evidence="5">TIGR04222 domain-containing protein</fullName>
    </recommendedName>
</protein>
<evidence type="ECO:0008006" key="5">
    <source>
        <dbReference type="Google" id="ProtNLM"/>
    </source>
</evidence>
<keyword evidence="2" id="KW-0812">Transmembrane</keyword>
<evidence type="ECO:0000313" key="4">
    <source>
        <dbReference type="Proteomes" id="UP001596099"/>
    </source>
</evidence>
<feature type="compositionally biased region" description="Basic and acidic residues" evidence="1">
    <location>
        <begin position="304"/>
        <end position="313"/>
    </location>
</feature>
<accession>A0ABD5RLV2</accession>
<feature type="region of interest" description="Disordered" evidence="1">
    <location>
        <begin position="219"/>
        <end position="327"/>
    </location>
</feature>
<evidence type="ECO:0000256" key="1">
    <source>
        <dbReference type="SAM" id="MobiDB-lite"/>
    </source>
</evidence>
<keyword evidence="2" id="KW-1133">Transmembrane helix</keyword>
<dbReference type="RefSeq" id="WP_247414283.1">
    <property type="nucleotide sequence ID" value="NZ_JALLGW010000001.1"/>
</dbReference>
<dbReference type="EMBL" id="JBHSQH010000001">
    <property type="protein sequence ID" value="MFC5971386.1"/>
    <property type="molecule type" value="Genomic_DNA"/>
</dbReference>
<dbReference type="AlphaFoldDB" id="A0ABD5RLV2"/>
<sequence length="327" mass="35524">MPHGPSVSVPAVDGLQEIHPVGLVAAVIGALILSFILYRLHDEARAWLLWRGPDLFGLTAPPDPIRSGSPDPVTVEDLQARLERERHWLRHTLRTDVQRRVVTPTRRQLAFYGGPFVLGLTIGEYEWPLLLAGMLAWAYYLAGRMRRLLRPMVPVVALGVLPLCLWLVGLWWLGIGVAIGSSLAVATLGTAREWWQRRQYPLTPGEECVVAVEESATHTEDGCTARTRTAASGSTSRPLPPENEHGFGLQGRSSVRATGPAPRRSRSTRRPARAGERDGGGVSPLGIGATAATPTPGRYGRGCARSDRRERARSGGWGGGVAWTGHQ</sequence>
<organism evidence="3 4">
    <name type="scientific">Halomarina salina</name>
    <dbReference type="NCBI Taxonomy" id="1872699"/>
    <lineage>
        <taxon>Archaea</taxon>
        <taxon>Methanobacteriati</taxon>
        <taxon>Methanobacteriota</taxon>
        <taxon>Stenosarchaea group</taxon>
        <taxon>Halobacteria</taxon>
        <taxon>Halobacteriales</taxon>
        <taxon>Natronomonadaceae</taxon>
        <taxon>Halomarina</taxon>
    </lineage>
</organism>
<feature type="transmembrane region" description="Helical" evidence="2">
    <location>
        <begin position="20"/>
        <end position="38"/>
    </location>
</feature>
<name>A0ABD5RLV2_9EURY</name>
<feature type="transmembrane region" description="Helical" evidence="2">
    <location>
        <begin position="160"/>
        <end position="188"/>
    </location>
</feature>